<feature type="transmembrane region" description="Helical" evidence="1">
    <location>
        <begin position="37"/>
        <end position="55"/>
    </location>
</feature>
<gene>
    <name evidence="2" type="ORF">SAMN05216174_10850</name>
</gene>
<evidence type="ECO:0008006" key="4">
    <source>
        <dbReference type="Google" id="ProtNLM"/>
    </source>
</evidence>
<reference evidence="3" key="1">
    <citation type="submission" date="2016-10" db="EMBL/GenBank/DDBJ databases">
        <authorList>
            <person name="Varghese N."/>
            <person name="Submissions S."/>
        </authorList>
    </citation>
    <scope>NUCLEOTIDE SEQUENCE [LARGE SCALE GENOMIC DNA]</scope>
    <source>
        <strain evidence="3">IBRC-M 10403</strain>
    </source>
</reference>
<dbReference type="EMBL" id="FMZZ01000008">
    <property type="protein sequence ID" value="SDD17691.1"/>
    <property type="molecule type" value="Genomic_DNA"/>
</dbReference>
<keyword evidence="1" id="KW-0472">Membrane</keyword>
<protein>
    <recommendedName>
        <fullName evidence="4">Integral membrane protein</fullName>
    </recommendedName>
</protein>
<evidence type="ECO:0000313" key="3">
    <source>
        <dbReference type="Proteomes" id="UP000199501"/>
    </source>
</evidence>
<feature type="transmembrane region" description="Helical" evidence="1">
    <location>
        <begin position="93"/>
        <end position="112"/>
    </location>
</feature>
<sequence>MEFVRLSLVFLHLLGMGALVGAFLLQQRDRAVVNKGWLHGAGLQLLTGIALMGLAPLTDADYNHMKLGIKLLVVVAIAGLAFAFTAKKTAPTWLNPTLGGLLVLNIGLAVFWT</sequence>
<keyword evidence="1" id="KW-1133">Transmembrane helix</keyword>
<dbReference type="RefSeq" id="WP_091451820.1">
    <property type="nucleotide sequence ID" value="NZ_FMZZ01000008.1"/>
</dbReference>
<dbReference type="AlphaFoldDB" id="A0A1G6SM30"/>
<evidence type="ECO:0000256" key="1">
    <source>
        <dbReference type="SAM" id="Phobius"/>
    </source>
</evidence>
<evidence type="ECO:0000313" key="2">
    <source>
        <dbReference type="EMBL" id="SDD17691.1"/>
    </source>
</evidence>
<feature type="transmembrane region" description="Helical" evidence="1">
    <location>
        <begin position="6"/>
        <end position="25"/>
    </location>
</feature>
<dbReference type="OrthoDB" id="3830423at2"/>
<accession>A0A1G6SM30</accession>
<name>A0A1G6SM30_9PSEU</name>
<dbReference type="Proteomes" id="UP000199501">
    <property type="component" value="Unassembled WGS sequence"/>
</dbReference>
<feature type="transmembrane region" description="Helical" evidence="1">
    <location>
        <begin position="67"/>
        <end position="86"/>
    </location>
</feature>
<dbReference type="STRING" id="1271860.SAMN05216174_10850"/>
<organism evidence="2 3">
    <name type="scientific">Actinokineospora iranica</name>
    <dbReference type="NCBI Taxonomy" id="1271860"/>
    <lineage>
        <taxon>Bacteria</taxon>
        <taxon>Bacillati</taxon>
        <taxon>Actinomycetota</taxon>
        <taxon>Actinomycetes</taxon>
        <taxon>Pseudonocardiales</taxon>
        <taxon>Pseudonocardiaceae</taxon>
        <taxon>Actinokineospora</taxon>
    </lineage>
</organism>
<keyword evidence="3" id="KW-1185">Reference proteome</keyword>
<proteinExistence type="predicted"/>
<keyword evidence="1" id="KW-0812">Transmembrane</keyword>